<dbReference type="GO" id="GO:0009055">
    <property type="term" value="F:electron transfer activity"/>
    <property type="evidence" value="ECO:0007669"/>
    <property type="project" value="UniProtKB-UniRule"/>
</dbReference>
<keyword evidence="7" id="KW-0479">Metal-binding</keyword>
<evidence type="ECO:0000313" key="9">
    <source>
        <dbReference type="EMBL" id="QEW28660.1"/>
    </source>
</evidence>
<comment type="function">
    <text evidence="7">Part of the MsrPQ system that repairs oxidized periplasmic proteins containing methionine sulfoxide residues (Met-O), using respiratory chain electrons. Thus protects these proteins from oxidative-stress damage caused by reactive species of oxygen and chlorine generated by the host defense mechanisms. MsrPQ is essential for the maintenance of envelope integrity under bleach stress, rescuing a wide series of structurally unrelated periplasmic proteins from methionine oxidation. MsrQ provides electrons for reduction to the reductase catalytic subunit MsrP, using the quinone pool of the respiratory chain.</text>
</comment>
<keyword evidence="7" id="KW-0288">FMN</keyword>
<evidence type="ECO:0000256" key="2">
    <source>
        <dbReference type="ARBA" id="ARBA00022448"/>
    </source>
</evidence>
<protein>
    <recommendedName>
        <fullName evidence="7">Protein-methionine-sulfoxide reductase heme-binding subunit MsrQ</fullName>
    </recommendedName>
    <alternativeName>
        <fullName evidence="7">Flavocytochrome MsrQ</fullName>
    </alternativeName>
</protein>
<keyword evidence="6 7" id="KW-0472">Membrane</keyword>
<dbReference type="KEGG" id="rid:RIdsm_04498"/>
<accession>A0A5P3AJ40</accession>
<evidence type="ECO:0000256" key="1">
    <source>
        <dbReference type="ARBA" id="ARBA00004141"/>
    </source>
</evidence>
<keyword evidence="7" id="KW-1003">Cell membrane</keyword>
<dbReference type="OrthoDB" id="9788328at2"/>
<comment type="subcellular location">
    <subcellularLocation>
        <location evidence="7">Cell membrane</location>
        <topology evidence="7">Multi-pass membrane protein</topology>
    </subcellularLocation>
    <subcellularLocation>
        <location evidence="1">Membrane</location>
        <topology evidence="1">Multi-pass membrane protein</topology>
    </subcellularLocation>
</comment>
<keyword evidence="4 7" id="KW-1133">Transmembrane helix</keyword>
<keyword evidence="5 7" id="KW-0408">Iron</keyword>
<organism evidence="9 10">
    <name type="scientific">Roseovarius indicus</name>
    <dbReference type="NCBI Taxonomy" id="540747"/>
    <lineage>
        <taxon>Bacteria</taxon>
        <taxon>Pseudomonadati</taxon>
        <taxon>Pseudomonadota</taxon>
        <taxon>Alphaproteobacteria</taxon>
        <taxon>Rhodobacterales</taxon>
        <taxon>Roseobacteraceae</taxon>
        <taxon>Roseovarius</taxon>
    </lineage>
</organism>
<evidence type="ECO:0000313" key="10">
    <source>
        <dbReference type="Proteomes" id="UP000325785"/>
    </source>
</evidence>
<evidence type="ECO:0000256" key="3">
    <source>
        <dbReference type="ARBA" id="ARBA00022692"/>
    </source>
</evidence>
<keyword evidence="7" id="KW-0249">Electron transport</keyword>
<feature type="transmembrane region" description="Helical" evidence="7">
    <location>
        <begin position="16"/>
        <end position="34"/>
    </location>
</feature>
<dbReference type="GO" id="GO:0016679">
    <property type="term" value="F:oxidoreductase activity, acting on diphenols and related substances as donors"/>
    <property type="evidence" value="ECO:0007669"/>
    <property type="project" value="TreeGrafter"/>
</dbReference>
<dbReference type="InterPro" id="IPR022837">
    <property type="entry name" value="MsrQ-like"/>
</dbReference>
<feature type="domain" description="Ferric oxidoreductase" evidence="8">
    <location>
        <begin position="52"/>
        <end position="162"/>
    </location>
</feature>
<keyword evidence="3 7" id="KW-0812">Transmembrane</keyword>
<dbReference type="PANTHER" id="PTHR36964">
    <property type="entry name" value="PROTEIN-METHIONINE-SULFOXIDE REDUCTASE HEME-BINDING SUBUNIT MSRQ"/>
    <property type="match status" value="1"/>
</dbReference>
<dbReference type="Pfam" id="PF01794">
    <property type="entry name" value="Ferric_reduct"/>
    <property type="match status" value="1"/>
</dbReference>
<evidence type="ECO:0000256" key="5">
    <source>
        <dbReference type="ARBA" id="ARBA00023004"/>
    </source>
</evidence>
<feature type="transmembrane region" description="Helical" evidence="7">
    <location>
        <begin position="54"/>
        <end position="71"/>
    </location>
</feature>
<dbReference type="GO" id="GO:0020037">
    <property type="term" value="F:heme binding"/>
    <property type="evidence" value="ECO:0007669"/>
    <property type="project" value="UniProtKB-UniRule"/>
</dbReference>
<dbReference type="RefSeq" id="WP_057820363.1">
    <property type="nucleotide sequence ID" value="NZ_CP031598.1"/>
</dbReference>
<dbReference type="NCBIfam" id="NF003833">
    <property type="entry name" value="PRK05419.1-5"/>
    <property type="match status" value="1"/>
</dbReference>
<dbReference type="AlphaFoldDB" id="A0A5P3AJ40"/>
<dbReference type="HAMAP" id="MF_01207">
    <property type="entry name" value="MsrQ"/>
    <property type="match status" value="1"/>
</dbReference>
<comment type="cofactor">
    <cofactor evidence="7">
        <name>FMN</name>
        <dbReference type="ChEBI" id="CHEBI:58210"/>
    </cofactor>
    <text evidence="7">Binds 1 FMN per subunit.</text>
</comment>
<dbReference type="GO" id="GO:0030091">
    <property type="term" value="P:protein repair"/>
    <property type="evidence" value="ECO:0007669"/>
    <property type="project" value="UniProtKB-UniRule"/>
</dbReference>
<name>A0A5P3AJ40_9RHOB</name>
<feature type="transmembrane region" description="Helical" evidence="7">
    <location>
        <begin position="83"/>
        <end position="101"/>
    </location>
</feature>
<comment type="subunit">
    <text evidence="7">Heterodimer of a catalytic subunit (MsrP) and a heme-binding subunit (MsrQ).</text>
</comment>
<sequence>MAFVDRFNSAVRRAPAWPVYAVSAAYAGWVFFQGATGALGPNPVEAIEHAYGEAALYLLIAGLAVTPLRRFAKLNLLKFRRAIGVACFFFVAAHLLTWAILDVQALDRVWADIVKRPYITVGMAGFTLLLPLAVTSNNLSVRKLGPKWRQLHKLAYPAAVLGAVHYVMLVKGWQMKPLVMLAIILVLLALRLPGIGKPRRSRAETRIRSRA</sequence>
<feature type="transmembrane region" description="Helical" evidence="7">
    <location>
        <begin position="179"/>
        <end position="196"/>
    </location>
</feature>
<dbReference type="GO" id="GO:0010181">
    <property type="term" value="F:FMN binding"/>
    <property type="evidence" value="ECO:0007669"/>
    <property type="project" value="UniProtKB-UniRule"/>
</dbReference>
<feature type="transmembrane region" description="Helical" evidence="7">
    <location>
        <begin position="154"/>
        <end position="173"/>
    </location>
</feature>
<keyword evidence="7" id="KW-0285">Flavoprotein</keyword>
<comment type="cofactor">
    <cofactor evidence="7">
        <name>heme b</name>
        <dbReference type="ChEBI" id="CHEBI:60344"/>
    </cofactor>
    <text evidence="7">Binds 1 heme b (iron(II)-protoporphyrin IX) group per subunit.</text>
</comment>
<dbReference type="PANTHER" id="PTHR36964:SF1">
    <property type="entry name" value="PROTEIN-METHIONINE-SULFOXIDE REDUCTASE HEME-BINDING SUBUNIT MSRQ"/>
    <property type="match status" value="1"/>
</dbReference>
<gene>
    <name evidence="9" type="primary">yedZ</name>
    <name evidence="7" type="synonym">msrQ</name>
    <name evidence="9" type="ORF">RIdsm_04498</name>
</gene>
<feature type="transmembrane region" description="Helical" evidence="7">
    <location>
        <begin position="113"/>
        <end position="134"/>
    </location>
</feature>
<evidence type="ECO:0000259" key="8">
    <source>
        <dbReference type="Pfam" id="PF01794"/>
    </source>
</evidence>
<dbReference type="GO" id="GO:0046872">
    <property type="term" value="F:metal ion binding"/>
    <property type="evidence" value="ECO:0007669"/>
    <property type="project" value="UniProtKB-KW"/>
</dbReference>
<evidence type="ECO:0000256" key="7">
    <source>
        <dbReference type="HAMAP-Rule" id="MF_01207"/>
    </source>
</evidence>
<reference evidence="9 10" key="1">
    <citation type="submission" date="2018-08" db="EMBL/GenBank/DDBJ databases">
        <title>Genetic Globetrotter - A new plasmid hitch-hiking vast phylogenetic and geographic distances.</title>
        <authorList>
            <person name="Vollmers J."/>
            <person name="Petersen J."/>
        </authorList>
    </citation>
    <scope>NUCLEOTIDE SEQUENCE [LARGE SCALE GENOMIC DNA]</scope>
    <source>
        <strain evidence="9 10">DSM 26383</strain>
    </source>
</reference>
<keyword evidence="7" id="KW-0349">Heme</keyword>
<evidence type="ECO:0000256" key="4">
    <source>
        <dbReference type="ARBA" id="ARBA00022989"/>
    </source>
</evidence>
<comment type="similarity">
    <text evidence="7">Belongs to the MsrQ family.</text>
</comment>
<evidence type="ECO:0000256" key="6">
    <source>
        <dbReference type="ARBA" id="ARBA00023136"/>
    </source>
</evidence>
<proteinExistence type="inferred from homology"/>
<dbReference type="EMBL" id="CP031598">
    <property type="protein sequence ID" value="QEW28660.1"/>
    <property type="molecule type" value="Genomic_DNA"/>
</dbReference>
<dbReference type="GO" id="GO:0005886">
    <property type="term" value="C:plasma membrane"/>
    <property type="evidence" value="ECO:0007669"/>
    <property type="project" value="UniProtKB-SubCell"/>
</dbReference>
<dbReference type="Proteomes" id="UP000325785">
    <property type="component" value="Chromosome"/>
</dbReference>
<dbReference type="InterPro" id="IPR013130">
    <property type="entry name" value="Fe3_Rdtase_TM_dom"/>
</dbReference>
<keyword evidence="2 7" id="KW-0813">Transport</keyword>